<dbReference type="AlphaFoldDB" id="A0A0B2SI06"/>
<dbReference type="InterPro" id="IPR012334">
    <property type="entry name" value="Pectin_lyas_fold"/>
</dbReference>
<keyword evidence="7" id="KW-0961">Cell wall biogenesis/degradation</keyword>
<dbReference type="Pfam" id="PF00295">
    <property type="entry name" value="Glyco_hydro_28"/>
    <property type="match status" value="1"/>
</dbReference>
<feature type="signal peptide" evidence="10">
    <location>
        <begin position="1"/>
        <end position="22"/>
    </location>
</feature>
<dbReference type="GO" id="GO:0004650">
    <property type="term" value="F:polygalacturonase activity"/>
    <property type="evidence" value="ECO:0007669"/>
    <property type="project" value="InterPro"/>
</dbReference>
<evidence type="ECO:0000256" key="9">
    <source>
        <dbReference type="RuleBase" id="RU361169"/>
    </source>
</evidence>
<accession>A0A0B2SI06</accession>
<evidence type="ECO:0000313" key="11">
    <source>
        <dbReference type="EMBL" id="KHN43962.1"/>
    </source>
</evidence>
<keyword evidence="10" id="KW-0732">Signal</keyword>
<protein>
    <submittedName>
        <fullName evidence="11">Polygalacturonase</fullName>
        <ecNumber evidence="11">3.2.1.67</ecNumber>
    </submittedName>
</protein>
<dbReference type="Gene3D" id="2.160.20.10">
    <property type="entry name" value="Single-stranded right-handed beta-helix, Pectin lyase-like"/>
    <property type="match status" value="1"/>
</dbReference>
<dbReference type="EMBL" id="KN643543">
    <property type="protein sequence ID" value="KHN43962.1"/>
    <property type="molecule type" value="Genomic_DNA"/>
</dbReference>
<dbReference type="FunFam" id="2.160.20.10:FF:000004">
    <property type="entry name" value="Pectin lyase-like superfamily protein"/>
    <property type="match status" value="1"/>
</dbReference>
<feature type="active site" evidence="8">
    <location>
        <position position="238"/>
    </location>
</feature>
<dbReference type="Proteomes" id="UP000053555">
    <property type="component" value="Unassembled WGS sequence"/>
</dbReference>
<evidence type="ECO:0000256" key="5">
    <source>
        <dbReference type="ARBA" id="ARBA00022801"/>
    </source>
</evidence>
<comment type="subcellular location">
    <subcellularLocation>
        <location evidence="1">Secreted</location>
        <location evidence="1">Cell wall</location>
    </subcellularLocation>
</comment>
<dbReference type="InterPro" id="IPR011050">
    <property type="entry name" value="Pectin_lyase_fold/virulence"/>
</dbReference>
<evidence type="ECO:0000256" key="4">
    <source>
        <dbReference type="ARBA" id="ARBA00022525"/>
    </source>
</evidence>
<keyword evidence="5 9" id="KW-0378">Hydrolase</keyword>
<comment type="similarity">
    <text evidence="2 9">Belongs to the glycosyl hydrolase 28 family.</text>
</comment>
<proteinExistence type="inferred from homology"/>
<dbReference type="PANTHER" id="PTHR31375">
    <property type="match status" value="1"/>
</dbReference>
<dbReference type="GO" id="GO:0047911">
    <property type="term" value="F:galacturan 1,4-alpha-galacturonidase activity"/>
    <property type="evidence" value="ECO:0007669"/>
    <property type="project" value="UniProtKB-EC"/>
</dbReference>
<organism evidence="11">
    <name type="scientific">Glycine soja</name>
    <name type="common">Wild soybean</name>
    <dbReference type="NCBI Taxonomy" id="3848"/>
    <lineage>
        <taxon>Eukaryota</taxon>
        <taxon>Viridiplantae</taxon>
        <taxon>Streptophyta</taxon>
        <taxon>Embryophyta</taxon>
        <taxon>Tracheophyta</taxon>
        <taxon>Spermatophyta</taxon>
        <taxon>Magnoliopsida</taxon>
        <taxon>eudicotyledons</taxon>
        <taxon>Gunneridae</taxon>
        <taxon>Pentapetalae</taxon>
        <taxon>rosids</taxon>
        <taxon>fabids</taxon>
        <taxon>Fabales</taxon>
        <taxon>Fabaceae</taxon>
        <taxon>Papilionoideae</taxon>
        <taxon>50 kb inversion clade</taxon>
        <taxon>NPAAA clade</taxon>
        <taxon>indigoferoid/millettioid clade</taxon>
        <taxon>Phaseoleae</taxon>
        <taxon>Glycine</taxon>
        <taxon>Glycine subgen. Soja</taxon>
    </lineage>
</organism>
<dbReference type="GO" id="GO:0071555">
    <property type="term" value="P:cell wall organization"/>
    <property type="evidence" value="ECO:0007669"/>
    <property type="project" value="UniProtKB-KW"/>
</dbReference>
<dbReference type="SMR" id="A0A0B2SI06"/>
<dbReference type="GO" id="GO:0005975">
    <property type="term" value="P:carbohydrate metabolic process"/>
    <property type="evidence" value="ECO:0007669"/>
    <property type="project" value="InterPro"/>
</dbReference>
<keyword evidence="4" id="KW-0964">Secreted</keyword>
<evidence type="ECO:0000256" key="3">
    <source>
        <dbReference type="ARBA" id="ARBA00022512"/>
    </source>
</evidence>
<dbReference type="InterPro" id="IPR006626">
    <property type="entry name" value="PbH1"/>
</dbReference>
<dbReference type="PROSITE" id="PS00502">
    <property type="entry name" value="POLYGALACTURONASE"/>
    <property type="match status" value="1"/>
</dbReference>
<feature type="chain" id="PRO_5002094942" evidence="10">
    <location>
        <begin position="23"/>
        <end position="389"/>
    </location>
</feature>
<dbReference type="SMART" id="SM00710">
    <property type="entry name" value="PbH1"/>
    <property type="match status" value="4"/>
</dbReference>
<gene>
    <name evidence="11" type="ORF">glysoja_026001</name>
</gene>
<reference evidence="11" key="1">
    <citation type="submission" date="2014-07" db="EMBL/GenBank/DDBJ databases">
        <title>Identification of a novel salt tolerance gene in wild soybean by whole-genome sequencing.</title>
        <authorList>
            <person name="Lam H.-M."/>
            <person name="Qi X."/>
            <person name="Li M.-W."/>
            <person name="Liu X."/>
            <person name="Xie M."/>
            <person name="Ni M."/>
            <person name="Xu X."/>
        </authorList>
    </citation>
    <scope>NUCLEOTIDE SEQUENCE [LARGE SCALE GENOMIC DNA]</scope>
    <source>
        <tissue evidence="11">Root</tissue>
    </source>
</reference>
<evidence type="ECO:0000256" key="6">
    <source>
        <dbReference type="ARBA" id="ARBA00023295"/>
    </source>
</evidence>
<evidence type="ECO:0000256" key="2">
    <source>
        <dbReference type="ARBA" id="ARBA00008834"/>
    </source>
</evidence>
<dbReference type="SUPFAM" id="SSF51126">
    <property type="entry name" value="Pectin lyase-like"/>
    <property type="match status" value="1"/>
</dbReference>
<evidence type="ECO:0000256" key="1">
    <source>
        <dbReference type="ARBA" id="ARBA00004191"/>
    </source>
</evidence>
<evidence type="ECO:0000256" key="10">
    <source>
        <dbReference type="SAM" id="SignalP"/>
    </source>
</evidence>
<keyword evidence="6 9" id="KW-0326">Glycosidase</keyword>
<name>A0A0B2SI06_GLYSO</name>
<keyword evidence="3" id="KW-0134">Cell wall</keyword>
<dbReference type="EC" id="3.2.1.67" evidence="11"/>
<dbReference type="InterPro" id="IPR000743">
    <property type="entry name" value="Glyco_hydro_28"/>
</dbReference>
<evidence type="ECO:0000256" key="7">
    <source>
        <dbReference type="ARBA" id="ARBA00023316"/>
    </source>
</evidence>
<sequence>MKLNIPPIVLYLVLTISGTAQSVGIDIKKFGGIPDADITQAFTDAWKVACASTSASKILIPNGTYKMKAVDVKGPCMAPIEIQIDGTIQAPADPNALDGAKQWVKIGYANFITLSGKGIFDGQGAIAWKQNDCRTNTNCKIPSMNFGFNFVNHSMVRGITSKDSKSFHVILFGCYNFTFDGFHISAPETSINTDGIHIGKSTDVKILNTNIATGDDCVSLGDGSIHVTVQNVNCGPGHGISVGSLGKYTNEEPVKDLLVKNCTLTNTENGVRIKTWPNSSQTYLVTDMHFEDITMVDVLNPVIIDQEYCPWNHCPKQSPSKIKIRKVSFSDIKGTSKSKEGVIFICSKAVPCEDVELNNVALTFKGDPIVAKCANVRPKFAGKAPPCTA</sequence>
<evidence type="ECO:0000256" key="8">
    <source>
        <dbReference type="PROSITE-ProRule" id="PRU10052"/>
    </source>
</evidence>